<accession>A0A7X8TLP6</accession>
<dbReference type="GO" id="GO:0005829">
    <property type="term" value="C:cytosol"/>
    <property type="evidence" value="ECO:0007669"/>
    <property type="project" value="TreeGrafter"/>
</dbReference>
<dbReference type="Gene3D" id="3.30.1240.10">
    <property type="match status" value="1"/>
</dbReference>
<dbReference type="EMBL" id="JABAHY010000017">
    <property type="protein sequence ID" value="NLS10905.1"/>
    <property type="molecule type" value="Genomic_DNA"/>
</dbReference>
<dbReference type="GO" id="GO:0016791">
    <property type="term" value="F:phosphatase activity"/>
    <property type="evidence" value="ECO:0007669"/>
    <property type="project" value="TreeGrafter"/>
</dbReference>
<gene>
    <name evidence="1" type="ORF">HGQ17_13055</name>
</gene>
<dbReference type="InterPro" id="IPR006379">
    <property type="entry name" value="HAD-SF_hydro_IIB"/>
</dbReference>
<evidence type="ECO:0000313" key="1">
    <source>
        <dbReference type="EMBL" id="NLS10905.1"/>
    </source>
</evidence>
<name>A0A7X8TLP6_9MICC</name>
<dbReference type="CDD" id="cd07516">
    <property type="entry name" value="HAD_Pase"/>
    <property type="match status" value="1"/>
</dbReference>
<reference evidence="1 2" key="1">
    <citation type="submission" date="2020-04" db="EMBL/GenBank/DDBJ databases">
        <title>Nesterenkonia sp. nov., isolated from marine sediment.</title>
        <authorList>
            <person name="Zhang G."/>
        </authorList>
    </citation>
    <scope>NUCLEOTIDE SEQUENCE [LARGE SCALE GENOMIC DNA]</scope>
    <source>
        <strain evidence="1 2">MY13</strain>
    </source>
</reference>
<dbReference type="Pfam" id="PF08282">
    <property type="entry name" value="Hydrolase_3"/>
    <property type="match status" value="1"/>
</dbReference>
<dbReference type="AlphaFoldDB" id="A0A7X8TLP6"/>
<dbReference type="GO" id="GO:0000287">
    <property type="term" value="F:magnesium ion binding"/>
    <property type="evidence" value="ECO:0007669"/>
    <property type="project" value="TreeGrafter"/>
</dbReference>
<dbReference type="PROSITE" id="PS01228">
    <property type="entry name" value="COF_1"/>
    <property type="match status" value="1"/>
</dbReference>
<dbReference type="InterPro" id="IPR000150">
    <property type="entry name" value="Cof"/>
</dbReference>
<dbReference type="RefSeq" id="WP_168888390.1">
    <property type="nucleotide sequence ID" value="NZ_JABAHY010000017.1"/>
</dbReference>
<keyword evidence="2" id="KW-1185">Reference proteome</keyword>
<dbReference type="NCBIfam" id="TIGR01484">
    <property type="entry name" value="HAD-SF-IIB"/>
    <property type="match status" value="1"/>
</dbReference>
<sequence>MSSPQPPAPTAVGNAPLLNGSAVKLIASDIDGTILSYASSLTGELSPRTVEAFRAAREAGVAVVLVTGRPVRGLRGISRTLGLLGPVIASNGAVTYDLAEDAVVTKQALADEALFEAKGLLRELDSTATFAAETLAHLHMEESFARGSLWFDKERRRSAGISDDEVLFGPLDDTLQHRLPEPNGSTDGTVVKLLAKTHAMEADAFIAEAQERIGHLVTVTHSAPGVSLLEISAKGVNKAQALRCFAGELGVDAAQSVAFGDMPNDVEMLQWAGTSWAVGSAHPMARSAADHVTASCDEDGVAEIIEQLVAGELA</sequence>
<dbReference type="Proteomes" id="UP000523139">
    <property type="component" value="Unassembled WGS sequence"/>
</dbReference>
<dbReference type="PANTHER" id="PTHR10000:SF8">
    <property type="entry name" value="HAD SUPERFAMILY HYDROLASE-LIKE, TYPE 3"/>
    <property type="match status" value="1"/>
</dbReference>
<proteinExistence type="predicted"/>
<dbReference type="Gene3D" id="3.40.50.1000">
    <property type="entry name" value="HAD superfamily/HAD-like"/>
    <property type="match status" value="1"/>
</dbReference>
<dbReference type="NCBIfam" id="TIGR00099">
    <property type="entry name" value="Cof-subfamily"/>
    <property type="match status" value="1"/>
</dbReference>
<comment type="caution">
    <text evidence="1">The sequence shown here is derived from an EMBL/GenBank/DDBJ whole genome shotgun (WGS) entry which is preliminary data.</text>
</comment>
<dbReference type="InterPro" id="IPR023214">
    <property type="entry name" value="HAD_sf"/>
</dbReference>
<dbReference type="InterPro" id="IPR036412">
    <property type="entry name" value="HAD-like_sf"/>
</dbReference>
<organism evidence="1 2">
    <name type="scientific">Nesterenkonia sedimenti</name>
    <dbReference type="NCBI Taxonomy" id="1463632"/>
    <lineage>
        <taxon>Bacteria</taxon>
        <taxon>Bacillati</taxon>
        <taxon>Actinomycetota</taxon>
        <taxon>Actinomycetes</taxon>
        <taxon>Micrococcales</taxon>
        <taxon>Micrococcaceae</taxon>
        <taxon>Nesterenkonia</taxon>
    </lineage>
</organism>
<protein>
    <submittedName>
        <fullName evidence="1">HAD family phosphatase</fullName>
    </submittedName>
</protein>
<dbReference type="PANTHER" id="PTHR10000">
    <property type="entry name" value="PHOSPHOSERINE PHOSPHATASE"/>
    <property type="match status" value="1"/>
</dbReference>
<evidence type="ECO:0000313" key="2">
    <source>
        <dbReference type="Proteomes" id="UP000523139"/>
    </source>
</evidence>
<dbReference type="SUPFAM" id="SSF56784">
    <property type="entry name" value="HAD-like"/>
    <property type="match status" value="1"/>
</dbReference>